<comment type="similarity">
    <text evidence="6">Belongs to the dicarboxylate/amino acid:cation symporter (DAACS) (TC 2.A.23) family.</text>
</comment>
<keyword evidence="6" id="KW-0769">Symport</keyword>
<dbReference type="PANTHER" id="PTHR11958">
    <property type="entry name" value="SODIUM/DICARBOXYLATE SYMPORTER-RELATED"/>
    <property type="match status" value="1"/>
</dbReference>
<feature type="compositionally biased region" description="Low complexity" evidence="7">
    <location>
        <begin position="172"/>
        <end position="182"/>
    </location>
</feature>
<dbReference type="GO" id="GO:0005886">
    <property type="term" value="C:plasma membrane"/>
    <property type="evidence" value="ECO:0007669"/>
    <property type="project" value="TreeGrafter"/>
</dbReference>
<dbReference type="PRINTS" id="PR00173">
    <property type="entry name" value="EDTRNSPORT"/>
</dbReference>
<keyword evidence="5 6" id="KW-0472">Membrane</keyword>
<dbReference type="Gene3D" id="1.10.3860.10">
    <property type="entry name" value="Sodium:dicarboxylate symporter"/>
    <property type="match status" value="1"/>
</dbReference>
<feature type="region of interest" description="Disordered" evidence="7">
    <location>
        <begin position="274"/>
        <end position="312"/>
    </location>
</feature>
<feature type="compositionally biased region" description="Basic residues" evidence="7">
    <location>
        <begin position="353"/>
        <end position="363"/>
    </location>
</feature>
<name>A0A2J7ZID7_9CHLO</name>
<feature type="region of interest" description="Disordered" evidence="7">
    <location>
        <begin position="162"/>
        <end position="245"/>
    </location>
</feature>
<accession>A0A2J7ZID7</accession>
<feature type="region of interest" description="Disordered" evidence="7">
    <location>
        <begin position="1"/>
        <end position="25"/>
    </location>
</feature>
<evidence type="ECO:0000256" key="2">
    <source>
        <dbReference type="ARBA" id="ARBA00022448"/>
    </source>
</evidence>
<feature type="compositionally biased region" description="Gly residues" evidence="7">
    <location>
        <begin position="280"/>
        <end position="308"/>
    </location>
</feature>
<feature type="transmembrane region" description="Helical" evidence="6">
    <location>
        <begin position="62"/>
        <end position="90"/>
    </location>
</feature>
<evidence type="ECO:0000313" key="8">
    <source>
        <dbReference type="EMBL" id="PNH00024.1"/>
    </source>
</evidence>
<keyword evidence="9" id="KW-1185">Reference proteome</keyword>
<dbReference type="OrthoDB" id="5877963at2759"/>
<comment type="subcellular location">
    <subcellularLocation>
        <location evidence="1 6">Membrane</location>
        <topology evidence="1 6">Multi-pass membrane protein</topology>
    </subcellularLocation>
</comment>
<dbReference type="InterPro" id="IPR036458">
    <property type="entry name" value="Na:dicarbo_symporter_sf"/>
</dbReference>
<proteinExistence type="inferred from homology"/>
<reference evidence="8 9" key="1">
    <citation type="journal article" date="2017" name="Mol. Biol. Evol.">
        <title>The 4-celled Tetrabaena socialis nuclear genome reveals the essential components for genetic control of cell number at the origin of multicellularity in the volvocine lineage.</title>
        <authorList>
            <person name="Featherston J."/>
            <person name="Arakaki Y."/>
            <person name="Hanschen E.R."/>
            <person name="Ferris P.J."/>
            <person name="Michod R.E."/>
            <person name="Olson B.J.S.C."/>
            <person name="Nozaki H."/>
            <person name="Durand P.M."/>
        </authorList>
    </citation>
    <scope>NUCLEOTIDE SEQUENCE [LARGE SCALE GENOMIC DNA]</scope>
    <source>
        <strain evidence="8 9">NIES-571</strain>
    </source>
</reference>
<evidence type="ECO:0000256" key="7">
    <source>
        <dbReference type="SAM" id="MobiDB-lite"/>
    </source>
</evidence>
<evidence type="ECO:0000256" key="3">
    <source>
        <dbReference type="ARBA" id="ARBA00022692"/>
    </source>
</evidence>
<evidence type="ECO:0000256" key="5">
    <source>
        <dbReference type="ARBA" id="ARBA00023136"/>
    </source>
</evidence>
<feature type="compositionally biased region" description="Basic and acidic residues" evidence="7">
    <location>
        <begin position="1"/>
        <end position="20"/>
    </location>
</feature>
<keyword evidence="4 6" id="KW-1133">Transmembrane helix</keyword>
<dbReference type="Pfam" id="PF00375">
    <property type="entry name" value="SDF"/>
    <property type="match status" value="1"/>
</dbReference>
<organism evidence="8 9">
    <name type="scientific">Tetrabaena socialis</name>
    <dbReference type="NCBI Taxonomy" id="47790"/>
    <lineage>
        <taxon>Eukaryota</taxon>
        <taxon>Viridiplantae</taxon>
        <taxon>Chlorophyta</taxon>
        <taxon>core chlorophytes</taxon>
        <taxon>Chlorophyceae</taxon>
        <taxon>CS clade</taxon>
        <taxon>Chlamydomonadales</taxon>
        <taxon>Tetrabaenaceae</taxon>
        <taxon>Tetrabaena</taxon>
    </lineage>
</organism>
<evidence type="ECO:0000256" key="6">
    <source>
        <dbReference type="RuleBase" id="RU361216"/>
    </source>
</evidence>
<dbReference type="InterPro" id="IPR050746">
    <property type="entry name" value="DAACS"/>
</dbReference>
<dbReference type="InterPro" id="IPR001991">
    <property type="entry name" value="Na-dicarboxylate_symporter"/>
</dbReference>
<dbReference type="PANTHER" id="PTHR11958:SF63">
    <property type="entry name" value="AMINO ACID TRANSPORTER"/>
    <property type="match status" value="1"/>
</dbReference>
<sequence length="547" mass="56085">MKREQAKSLKRGDASEREEPLPPTMTDHITTVNMNGTALYEAVTVIFIAQAHGVALGGAGTFIVALTATLAAVGAAGIPSAGLVTMLMVLQAVDLQQFAGDIAIILAVDWFLDRCRTVVNVLGDSFGTVIIDHHARNWIVGGAGKATEGDAAKDATAVTAVHLDAPPPPYSPAWAQQPAAAAGQNGVEMQLGDLSPHHDLCTHQQPHHHYQQQPSHPDQPQPHQQQQHHYQQQSSHPDQRHHDRHLDRQHGGLFHAHAPPAGQDAAGVRRGLLEVELPPGGDGGGGGGGDGGEGGGAEGRPGGDGGTGRWQQPRYEADARGAAGGEDGGGGGAVREAVLLQGGGAHEGGAELHRRHPHPRPPHHPQQQPQQRPEEKAAGAAGAGEGLAAGAGRSGLEQHQVPAGGRPVCGQPLSSLETRGSVLQAALRAYRGEVVDWPVAQAELLPLDAAGGLSLAALAAAGALGTTQVAVAAGTDSNAVDVRPGREWPAAASSAHLEVPVEQGAATGRVLQGAPANQQWMNGGTVQLLGAQVTLRARGSLALAGKA</sequence>
<dbReference type="GO" id="GO:0015175">
    <property type="term" value="F:neutral L-amino acid transmembrane transporter activity"/>
    <property type="evidence" value="ECO:0007669"/>
    <property type="project" value="TreeGrafter"/>
</dbReference>
<comment type="caution">
    <text evidence="8">The sequence shown here is derived from an EMBL/GenBank/DDBJ whole genome shotgun (WGS) entry which is preliminary data.</text>
</comment>
<evidence type="ECO:0000256" key="4">
    <source>
        <dbReference type="ARBA" id="ARBA00022989"/>
    </source>
</evidence>
<dbReference type="GO" id="GO:0005313">
    <property type="term" value="F:L-glutamate transmembrane transporter activity"/>
    <property type="evidence" value="ECO:0007669"/>
    <property type="project" value="TreeGrafter"/>
</dbReference>
<evidence type="ECO:0000256" key="1">
    <source>
        <dbReference type="ARBA" id="ARBA00004141"/>
    </source>
</evidence>
<keyword evidence="2 6" id="KW-0813">Transport</keyword>
<evidence type="ECO:0000313" key="9">
    <source>
        <dbReference type="Proteomes" id="UP000236333"/>
    </source>
</evidence>
<feature type="region of interest" description="Disordered" evidence="7">
    <location>
        <begin position="346"/>
        <end position="408"/>
    </location>
</feature>
<feature type="compositionally biased region" description="Gly residues" evidence="7">
    <location>
        <begin position="381"/>
        <end position="393"/>
    </location>
</feature>
<gene>
    <name evidence="8" type="ORF">TSOC_014175</name>
</gene>
<feature type="compositionally biased region" description="Low complexity" evidence="7">
    <location>
        <begin position="211"/>
        <end position="236"/>
    </location>
</feature>
<keyword evidence="3 6" id="KW-0812">Transmembrane</keyword>
<dbReference type="Proteomes" id="UP000236333">
    <property type="component" value="Unassembled WGS sequence"/>
</dbReference>
<dbReference type="EMBL" id="PGGS01001794">
    <property type="protein sequence ID" value="PNH00024.1"/>
    <property type="molecule type" value="Genomic_DNA"/>
</dbReference>
<dbReference type="AlphaFoldDB" id="A0A2J7ZID7"/>
<dbReference type="GO" id="GO:0015501">
    <property type="term" value="F:glutamate:sodium symporter activity"/>
    <property type="evidence" value="ECO:0007669"/>
    <property type="project" value="TreeGrafter"/>
</dbReference>
<protein>
    <recommendedName>
        <fullName evidence="6">Amino acid transporter</fullName>
    </recommendedName>
</protein>
<comment type="caution">
    <text evidence="6">Lacks conserved residue(s) required for the propagation of feature annotation.</text>
</comment>
<dbReference type="SUPFAM" id="SSF118215">
    <property type="entry name" value="Proton glutamate symport protein"/>
    <property type="match status" value="1"/>
</dbReference>